<evidence type="ECO:0000256" key="2">
    <source>
        <dbReference type="ARBA" id="ARBA00022448"/>
    </source>
</evidence>
<evidence type="ECO:0000313" key="10">
    <source>
        <dbReference type="Proteomes" id="UP000067683"/>
    </source>
</evidence>
<dbReference type="Gene3D" id="1.10.3720.10">
    <property type="entry name" value="MetI-like"/>
    <property type="match status" value="1"/>
</dbReference>
<evidence type="ECO:0000256" key="3">
    <source>
        <dbReference type="ARBA" id="ARBA00022692"/>
    </source>
</evidence>
<dbReference type="Pfam" id="PF00528">
    <property type="entry name" value="BPD_transp_1"/>
    <property type="match status" value="1"/>
</dbReference>
<keyword evidence="5 7" id="KW-1133">Transmembrane helix</keyword>
<evidence type="ECO:0000256" key="1">
    <source>
        <dbReference type="ARBA" id="ARBA00004141"/>
    </source>
</evidence>
<dbReference type="InterPro" id="IPR043429">
    <property type="entry name" value="ArtM/GltK/GlnP/TcyL/YhdX-like"/>
</dbReference>
<evidence type="ECO:0000259" key="8">
    <source>
        <dbReference type="PROSITE" id="PS50928"/>
    </source>
</evidence>
<dbReference type="RefSeq" id="WP_058383131.1">
    <property type="nucleotide sequence ID" value="NZ_CP013659.2"/>
</dbReference>
<comment type="subcellular location">
    <subcellularLocation>
        <location evidence="7">Cell membrane</location>
        <topology evidence="7">Multi-pass membrane protein</topology>
    </subcellularLocation>
    <subcellularLocation>
        <location evidence="1">Membrane</location>
        <topology evidence="1">Multi-pass membrane protein</topology>
    </subcellularLocation>
</comment>
<dbReference type="AlphaFoldDB" id="A0A0U2YUC4"/>
<dbReference type="SUPFAM" id="SSF161098">
    <property type="entry name" value="MetI-like"/>
    <property type="match status" value="1"/>
</dbReference>
<name>A0A0U2YUC4_9BACL</name>
<dbReference type="GO" id="GO:0005886">
    <property type="term" value="C:plasma membrane"/>
    <property type="evidence" value="ECO:0007669"/>
    <property type="project" value="UniProtKB-SubCell"/>
</dbReference>
<keyword evidence="3 7" id="KW-0812">Transmembrane</keyword>
<dbReference type="STRING" id="200991.AUC31_15010"/>
<proteinExistence type="inferred from homology"/>
<accession>A0A0U2YUC4</accession>
<dbReference type="InterPro" id="IPR035906">
    <property type="entry name" value="MetI-like_sf"/>
</dbReference>
<evidence type="ECO:0000313" key="9">
    <source>
        <dbReference type="EMBL" id="ALS76429.1"/>
    </source>
</evidence>
<feature type="transmembrane region" description="Helical" evidence="7">
    <location>
        <begin position="97"/>
        <end position="114"/>
    </location>
</feature>
<dbReference type="KEGG" id="prt:AUC31_15010"/>
<keyword evidence="6 7" id="KW-0472">Membrane</keyword>
<feature type="transmembrane region" description="Helical" evidence="7">
    <location>
        <begin position="164"/>
        <end position="184"/>
    </location>
</feature>
<dbReference type="PANTHER" id="PTHR30614:SF0">
    <property type="entry name" value="L-CYSTINE TRANSPORT SYSTEM PERMEASE PROTEIN TCYL"/>
    <property type="match status" value="1"/>
</dbReference>
<reference evidence="9" key="1">
    <citation type="submission" date="2016-01" db="EMBL/GenBank/DDBJ databases">
        <title>Complete genome of Planococcus rifietoensis type strain M8.</title>
        <authorList>
            <person name="See-Too W.S."/>
        </authorList>
    </citation>
    <scope>NUCLEOTIDE SEQUENCE [LARGE SCALE GENOMIC DNA]</scope>
    <source>
        <strain evidence="9">M8</strain>
    </source>
</reference>
<evidence type="ECO:0000256" key="6">
    <source>
        <dbReference type="ARBA" id="ARBA00023136"/>
    </source>
</evidence>
<feature type="domain" description="ABC transmembrane type-1" evidence="8">
    <location>
        <begin position="18"/>
        <end position="219"/>
    </location>
</feature>
<dbReference type="CDD" id="cd06261">
    <property type="entry name" value="TM_PBP2"/>
    <property type="match status" value="1"/>
</dbReference>
<organism evidence="9 10">
    <name type="scientific">Planococcus rifietoensis</name>
    <dbReference type="NCBI Taxonomy" id="200991"/>
    <lineage>
        <taxon>Bacteria</taxon>
        <taxon>Bacillati</taxon>
        <taxon>Bacillota</taxon>
        <taxon>Bacilli</taxon>
        <taxon>Bacillales</taxon>
        <taxon>Caryophanaceae</taxon>
        <taxon>Planococcus</taxon>
    </lineage>
</organism>
<dbReference type="OrthoDB" id="9805999at2"/>
<gene>
    <name evidence="9" type="ORF">AUC31_15010</name>
</gene>
<feature type="transmembrane region" description="Helical" evidence="7">
    <location>
        <begin position="20"/>
        <end position="42"/>
    </location>
</feature>
<evidence type="ECO:0000256" key="4">
    <source>
        <dbReference type="ARBA" id="ARBA00022970"/>
    </source>
</evidence>
<evidence type="ECO:0000256" key="5">
    <source>
        <dbReference type="ARBA" id="ARBA00022989"/>
    </source>
</evidence>
<protein>
    <recommendedName>
        <fullName evidence="8">ABC transmembrane type-1 domain-containing protein</fullName>
    </recommendedName>
</protein>
<dbReference type="EMBL" id="CP013659">
    <property type="protein sequence ID" value="ALS76429.1"/>
    <property type="molecule type" value="Genomic_DNA"/>
</dbReference>
<dbReference type="Proteomes" id="UP000067683">
    <property type="component" value="Chromosome"/>
</dbReference>
<keyword evidence="10" id="KW-1185">Reference proteome</keyword>
<sequence>MLNMEILVDNFFGILSVVPQTVALAITIFILSILIGTGMALVQEYNVPVLKQVVLLFKLFLRGTPLIVFIFIMYYSLPSIIGYFTGLMNLDYNANNISPVVILIVAVSLTVSSFQAETIRGSFLSVSYGQIEAARSLGYTPFQAFKRIITPQALVEALPEFGSAFLVVMKAISLGFMITVVDIFAEARLIAASNSYYVEAFVVAALMYWGVAALVVKLTGKYESYLVSRT</sequence>
<keyword evidence="2 7" id="KW-0813">Transport</keyword>
<dbReference type="PROSITE" id="PS50928">
    <property type="entry name" value="ABC_TM1"/>
    <property type="match status" value="1"/>
</dbReference>
<feature type="transmembrane region" description="Helical" evidence="7">
    <location>
        <begin position="54"/>
        <end position="77"/>
    </location>
</feature>
<dbReference type="PANTHER" id="PTHR30614">
    <property type="entry name" value="MEMBRANE COMPONENT OF AMINO ACID ABC TRANSPORTER"/>
    <property type="match status" value="1"/>
</dbReference>
<dbReference type="InterPro" id="IPR000515">
    <property type="entry name" value="MetI-like"/>
</dbReference>
<dbReference type="GO" id="GO:0006865">
    <property type="term" value="P:amino acid transport"/>
    <property type="evidence" value="ECO:0007669"/>
    <property type="project" value="UniProtKB-KW"/>
</dbReference>
<evidence type="ECO:0000256" key="7">
    <source>
        <dbReference type="RuleBase" id="RU363032"/>
    </source>
</evidence>
<comment type="similarity">
    <text evidence="7">Belongs to the binding-protein-dependent transport system permease family.</text>
</comment>
<keyword evidence="4" id="KW-0029">Amino-acid transport</keyword>
<feature type="transmembrane region" description="Helical" evidence="7">
    <location>
        <begin position="196"/>
        <end position="216"/>
    </location>
</feature>
<dbReference type="GO" id="GO:0055085">
    <property type="term" value="P:transmembrane transport"/>
    <property type="evidence" value="ECO:0007669"/>
    <property type="project" value="InterPro"/>
</dbReference>